<evidence type="ECO:0000256" key="4">
    <source>
        <dbReference type="ARBA" id="ARBA00012350"/>
    </source>
</evidence>
<keyword evidence="7" id="KW-0472">Membrane</keyword>
<evidence type="ECO:0000256" key="6">
    <source>
        <dbReference type="ARBA" id="ARBA00022801"/>
    </source>
</evidence>
<gene>
    <name evidence="12" type="ORF">K489DRAFT_306475</name>
</gene>
<comment type="subcellular location">
    <subcellularLocation>
        <location evidence="2">Endomembrane system</location>
    </subcellularLocation>
</comment>
<dbReference type="Gene3D" id="1.50.10.20">
    <property type="match status" value="1"/>
</dbReference>
<dbReference type="EC" id="3.2.1.101" evidence="4 10"/>
<evidence type="ECO:0000256" key="10">
    <source>
        <dbReference type="PIRNR" id="PIRNR016302"/>
    </source>
</evidence>
<reference evidence="12" key="3">
    <citation type="submission" date="2025-08" db="UniProtKB">
        <authorList>
            <consortium name="RefSeq"/>
        </authorList>
    </citation>
    <scope>IDENTIFICATION</scope>
    <source>
        <strain evidence="12">CBS 342.82</strain>
    </source>
</reference>
<accession>A0A6J3MDZ1</accession>
<proteinExistence type="inferred from homology"/>
<dbReference type="Pfam" id="PF03663">
    <property type="entry name" value="Glyco_hydro_76"/>
    <property type="match status" value="1"/>
</dbReference>
<keyword evidence="5" id="KW-0732">Signal</keyword>
<protein>
    <recommendedName>
        <fullName evidence="4 10">Mannan endo-1,6-alpha-mannosidase</fullName>
        <ecNumber evidence="4 10">3.2.1.101</ecNumber>
    </recommendedName>
</protein>
<dbReference type="FunFam" id="1.50.10.20:FF:000006">
    <property type="entry name" value="Mannan endo-1,6-alpha-mannosidase"/>
    <property type="match status" value="1"/>
</dbReference>
<dbReference type="InterPro" id="IPR014480">
    <property type="entry name" value="Mannan-1_6-alpha_mannosidase"/>
</dbReference>
<evidence type="ECO:0000313" key="12">
    <source>
        <dbReference type="RefSeq" id="XP_033462108.1"/>
    </source>
</evidence>
<name>A0A6J3MDZ1_9PEZI</name>
<feature type="non-terminal residue" evidence="12">
    <location>
        <position position="402"/>
    </location>
</feature>
<dbReference type="InterPro" id="IPR005198">
    <property type="entry name" value="Glyco_hydro_76"/>
</dbReference>
<evidence type="ECO:0000256" key="5">
    <source>
        <dbReference type="ARBA" id="ARBA00022729"/>
    </source>
</evidence>
<evidence type="ECO:0000256" key="8">
    <source>
        <dbReference type="ARBA" id="ARBA00023180"/>
    </source>
</evidence>
<feature type="non-terminal residue" evidence="12">
    <location>
        <position position="1"/>
    </location>
</feature>
<dbReference type="RefSeq" id="XP_033462108.1">
    <property type="nucleotide sequence ID" value="XM_033600568.1"/>
</dbReference>
<dbReference type="Proteomes" id="UP000504637">
    <property type="component" value="Unplaced"/>
</dbReference>
<evidence type="ECO:0000256" key="3">
    <source>
        <dbReference type="ARBA" id="ARBA00009699"/>
    </source>
</evidence>
<comment type="similarity">
    <text evidence="3 10">Belongs to the glycosyl hydrolase 76 family.</text>
</comment>
<reference evidence="12" key="2">
    <citation type="submission" date="2020-04" db="EMBL/GenBank/DDBJ databases">
        <authorList>
            <consortium name="NCBI Genome Project"/>
        </authorList>
    </citation>
    <scope>NUCLEOTIDE SEQUENCE</scope>
    <source>
        <strain evidence="12">CBS 342.82</strain>
    </source>
</reference>
<evidence type="ECO:0000313" key="11">
    <source>
        <dbReference type="Proteomes" id="UP000504637"/>
    </source>
</evidence>
<keyword evidence="11" id="KW-1185">Reference proteome</keyword>
<dbReference type="SUPFAM" id="SSF48208">
    <property type="entry name" value="Six-hairpin glycosidases"/>
    <property type="match status" value="1"/>
</dbReference>
<keyword evidence="9 10" id="KW-0326">Glycosidase</keyword>
<dbReference type="PIRSF" id="PIRSF016302">
    <property type="entry name" value="Man_a_manosd"/>
    <property type="match status" value="1"/>
</dbReference>
<evidence type="ECO:0000256" key="1">
    <source>
        <dbReference type="ARBA" id="ARBA00001452"/>
    </source>
</evidence>
<dbReference type="GO" id="GO:0009272">
    <property type="term" value="P:fungal-type cell wall biogenesis"/>
    <property type="evidence" value="ECO:0007669"/>
    <property type="project" value="TreeGrafter"/>
</dbReference>
<dbReference type="OrthoDB" id="9984024at2759"/>
<organism evidence="12">
    <name type="scientific">Dissoconium aciculare CBS 342.82</name>
    <dbReference type="NCBI Taxonomy" id="1314786"/>
    <lineage>
        <taxon>Eukaryota</taxon>
        <taxon>Fungi</taxon>
        <taxon>Dikarya</taxon>
        <taxon>Ascomycota</taxon>
        <taxon>Pezizomycotina</taxon>
        <taxon>Dothideomycetes</taxon>
        <taxon>Dothideomycetidae</taxon>
        <taxon>Mycosphaerellales</taxon>
        <taxon>Dissoconiaceae</taxon>
        <taxon>Dissoconium</taxon>
    </lineage>
</organism>
<keyword evidence="8" id="KW-0325">Glycoprotein</keyword>
<dbReference type="GO" id="GO:0008496">
    <property type="term" value="F:mannan endo-1,6-alpha-mannosidase activity"/>
    <property type="evidence" value="ECO:0007669"/>
    <property type="project" value="UniProtKB-UniRule"/>
</dbReference>
<dbReference type="AlphaFoldDB" id="A0A6J3MDZ1"/>
<dbReference type="GeneID" id="54358368"/>
<dbReference type="InterPro" id="IPR008928">
    <property type="entry name" value="6-hairpin_glycosidase_sf"/>
</dbReference>
<evidence type="ECO:0000256" key="9">
    <source>
        <dbReference type="ARBA" id="ARBA00023295"/>
    </source>
</evidence>
<dbReference type="GO" id="GO:0016052">
    <property type="term" value="P:carbohydrate catabolic process"/>
    <property type="evidence" value="ECO:0007669"/>
    <property type="project" value="InterPro"/>
</dbReference>
<keyword evidence="6 10" id="KW-0378">Hydrolase</keyword>
<evidence type="ECO:0000256" key="7">
    <source>
        <dbReference type="ARBA" id="ARBA00023136"/>
    </source>
</evidence>
<dbReference type="GO" id="GO:0012505">
    <property type="term" value="C:endomembrane system"/>
    <property type="evidence" value="ECO:0007669"/>
    <property type="project" value="UniProtKB-SubCell"/>
</dbReference>
<dbReference type="PANTHER" id="PTHR12145:SF36">
    <property type="entry name" value="MANNAN ENDO-1,6-ALPHA-MANNOSIDASE DCW1"/>
    <property type="match status" value="1"/>
</dbReference>
<evidence type="ECO:0000256" key="2">
    <source>
        <dbReference type="ARBA" id="ARBA00004308"/>
    </source>
</evidence>
<comment type="catalytic activity">
    <reaction evidence="1 10">
        <text>Random hydrolysis of (1-&gt;6)-alpha-D-mannosidic linkages in unbranched (1-&gt;6)-mannans.</text>
        <dbReference type="EC" id="3.2.1.101"/>
    </reaction>
</comment>
<reference evidence="12" key="1">
    <citation type="submission" date="2020-01" db="EMBL/GenBank/DDBJ databases">
        <authorList>
            <consortium name="DOE Joint Genome Institute"/>
            <person name="Haridas S."/>
            <person name="Albert R."/>
            <person name="Binder M."/>
            <person name="Bloem J."/>
            <person name="Labutti K."/>
            <person name="Salamov A."/>
            <person name="Andreopoulos B."/>
            <person name="Baker S.E."/>
            <person name="Barry K."/>
            <person name="Bills G."/>
            <person name="Bluhm B.H."/>
            <person name="Cannon C."/>
            <person name="Castanera R."/>
            <person name="Culley D.E."/>
            <person name="Daum C."/>
            <person name="Ezra D."/>
            <person name="Gonzalez J.B."/>
            <person name="Henrissat B."/>
            <person name="Kuo A."/>
            <person name="Liang C."/>
            <person name="Lipzen A."/>
            <person name="Lutzoni F."/>
            <person name="Magnuson J."/>
            <person name="Mondo S."/>
            <person name="Nolan M."/>
            <person name="Ohm R."/>
            <person name="Pangilinan J."/>
            <person name="Park H.-J."/>
            <person name="Ramirez L."/>
            <person name="Alfaro M."/>
            <person name="Sun H."/>
            <person name="Tritt A."/>
            <person name="Yoshinaga Y."/>
            <person name="Zwiers L.-H."/>
            <person name="Turgeon B.G."/>
            <person name="Goodwin S.B."/>
            <person name="Spatafora J.W."/>
            <person name="Crous P.W."/>
            <person name="Grigoriev I.V."/>
        </authorList>
    </citation>
    <scope>NUCLEOTIDE SEQUENCE</scope>
    <source>
        <strain evidence="12">CBS 342.82</strain>
    </source>
</reference>
<dbReference type="PANTHER" id="PTHR12145">
    <property type="entry name" value="MANNAN ENDO-1,6-ALPHA-MANNOSIDASE DCW1"/>
    <property type="match status" value="1"/>
</dbReference>
<sequence>LALLLLAKPALSIDIDVTNSASILSAAKIVVGDILQIYTRDGAGPAIPGLLPAPYYWYEAGMTFDSLINYWSFSGDASVVAPVQEGILFQLGPDYNFMPPNQSKSLGNDDQSTWALAAMTAAETGFPTAPNQSYSWLQLAQRVFDGQAARWDTSSCNGGLRWQIYSFNNGYDYKNSISTGNLFQLAARLAKFTGNQTYVDWAQKSLDWSQAVGLVNSEYSIFDGADDRLNCTEINHVQWTNNVGTYLRASSYLANSTQQQSWSSFTSNLLATVNIFTREPKTALASTASGSTILFESACQPQGTCNIDQKAMISVLARALAQTRDLTRPVDGSKYSGSSRDDLIKSILQNSAKGAAASCAGGSSKTLCGQDWALGSWDGDSGVGQEISALEVFLANLPSKAL</sequence>